<name>A0A7U4E5Q9_RUNSL</name>
<dbReference type="AlphaFoldDB" id="A0A7U4E5Q9"/>
<accession>A0A7U4E5Q9</accession>
<proteinExistence type="predicted"/>
<dbReference type="KEGG" id="rsi:Runsl_1971"/>
<evidence type="ECO:0000313" key="1">
    <source>
        <dbReference type="EMBL" id="AEI48389.1"/>
    </source>
</evidence>
<protein>
    <submittedName>
        <fullName evidence="1">Uncharacterized protein</fullName>
    </submittedName>
</protein>
<reference evidence="2" key="1">
    <citation type="submission" date="2011-06" db="EMBL/GenBank/DDBJ databases">
        <title>The complete genome of chromosome of Runella slithyformis DSM 19594.</title>
        <authorList>
            <consortium name="US DOE Joint Genome Institute (JGI-PGF)"/>
            <person name="Lucas S."/>
            <person name="Han J."/>
            <person name="Lapidus A."/>
            <person name="Bruce D."/>
            <person name="Goodwin L."/>
            <person name="Pitluck S."/>
            <person name="Peters L."/>
            <person name="Kyrpides N."/>
            <person name="Mavromatis K."/>
            <person name="Ivanova N."/>
            <person name="Ovchinnikova G."/>
            <person name="Zhang X."/>
            <person name="Misra M."/>
            <person name="Detter J.C."/>
            <person name="Tapia R."/>
            <person name="Han C."/>
            <person name="Land M."/>
            <person name="Hauser L."/>
            <person name="Markowitz V."/>
            <person name="Cheng J.-F."/>
            <person name="Hugenholtz P."/>
            <person name="Woyke T."/>
            <person name="Wu D."/>
            <person name="Tindall B."/>
            <person name="Faehrich R."/>
            <person name="Brambilla E."/>
            <person name="Klenk H.-P."/>
            <person name="Eisen J.A."/>
        </authorList>
    </citation>
    <scope>NUCLEOTIDE SEQUENCE [LARGE SCALE GENOMIC DNA]</scope>
    <source>
        <strain evidence="2">ATCC 29530 / DSM 19594 / LMG 11500 / NCIMB 11436 / LSU 4</strain>
    </source>
</reference>
<sequence>MSFGYSVKGRGTLPYAFIYPVYMEKTYLYAHFLGHHFTVKQIDDTVRKPGIVR</sequence>
<organism evidence="1 2">
    <name type="scientific">Runella slithyformis (strain ATCC 29530 / DSM 19594 / LMG 11500 / NCIMB 11436 / LSU 4)</name>
    <dbReference type="NCBI Taxonomy" id="761193"/>
    <lineage>
        <taxon>Bacteria</taxon>
        <taxon>Pseudomonadati</taxon>
        <taxon>Bacteroidota</taxon>
        <taxon>Cytophagia</taxon>
        <taxon>Cytophagales</taxon>
        <taxon>Spirosomataceae</taxon>
        <taxon>Runella</taxon>
    </lineage>
</organism>
<evidence type="ECO:0000313" key="2">
    <source>
        <dbReference type="Proteomes" id="UP000000493"/>
    </source>
</evidence>
<gene>
    <name evidence="1" type="ordered locus">Runsl_1971</name>
</gene>
<reference evidence="1 2" key="2">
    <citation type="journal article" date="2012" name="Stand. Genomic Sci.">
        <title>Complete genome sequence of the aquatic bacterium Runella slithyformis type strain (LSU 4(T)).</title>
        <authorList>
            <person name="Copeland A."/>
            <person name="Zhang X."/>
            <person name="Misra M."/>
            <person name="Lapidus A."/>
            <person name="Nolan M."/>
            <person name="Lucas S."/>
            <person name="Deshpande S."/>
            <person name="Cheng J.F."/>
            <person name="Tapia R."/>
            <person name="Goodwin L.A."/>
            <person name="Pitluck S."/>
            <person name="Liolios K."/>
            <person name="Pagani I."/>
            <person name="Ivanova N."/>
            <person name="Mikhailova N."/>
            <person name="Pati A."/>
            <person name="Chen A."/>
            <person name="Palaniappan K."/>
            <person name="Land M."/>
            <person name="Hauser L."/>
            <person name="Pan C."/>
            <person name="Jeffries C.D."/>
            <person name="Detter J.C."/>
            <person name="Brambilla E.M."/>
            <person name="Rohde M."/>
            <person name="Djao O.D."/>
            <person name="Goker M."/>
            <person name="Sikorski J."/>
            <person name="Tindall B.J."/>
            <person name="Woyke T."/>
            <person name="Bristow J."/>
            <person name="Eisen J.A."/>
            <person name="Markowitz V."/>
            <person name="Hugenholtz P."/>
            <person name="Kyrpides N.C."/>
            <person name="Klenk H.P."/>
            <person name="Mavromatis K."/>
        </authorList>
    </citation>
    <scope>NUCLEOTIDE SEQUENCE [LARGE SCALE GENOMIC DNA]</scope>
    <source>
        <strain evidence="2">ATCC 29530 / DSM 19594 / LMG 11500 / NCIMB 11436 / LSU 4</strain>
    </source>
</reference>
<keyword evidence="2" id="KW-1185">Reference proteome</keyword>
<dbReference type="Proteomes" id="UP000000493">
    <property type="component" value="Chromosome"/>
</dbReference>
<dbReference type="EMBL" id="CP002859">
    <property type="protein sequence ID" value="AEI48389.1"/>
    <property type="molecule type" value="Genomic_DNA"/>
</dbReference>